<dbReference type="KEGG" id="rpla:A4Z71_05325"/>
<proteinExistence type="predicted"/>
<dbReference type="AlphaFoldDB" id="A0A1D9DZY6"/>
<sequence>MRRSLLGHLRIIGRGPSSFEQIVEGACDFLRHAYPEDLGSMRCLITDAPAVSESSEGVKRWAARPEDLTIVIYRLPIERLGHVRRTDPMHERMHIEEYVFQAAAALIGKDPWDLLGGD</sequence>
<evidence type="ECO:0000313" key="1">
    <source>
        <dbReference type="EMBL" id="AOY56373.1"/>
    </source>
</evidence>
<dbReference type="EMBL" id="CP015208">
    <property type="protein sequence ID" value="AOY56373.1"/>
    <property type="molecule type" value="Genomic_DNA"/>
</dbReference>
<name>A0A1D9DZY6_9MICO</name>
<keyword evidence="2" id="KW-1185">Reference proteome</keyword>
<evidence type="ECO:0008006" key="3">
    <source>
        <dbReference type="Google" id="ProtNLM"/>
    </source>
</evidence>
<reference evidence="1 2" key="1">
    <citation type="journal article" date="2016" name="Biochim. Biophys. Acta">
        <title>Photochemical characterization of actinorhodopsin and its functional existence in the natural host.</title>
        <authorList>
            <person name="Nakamura S."/>
            <person name="Kikukawa T."/>
            <person name="Tamogami J."/>
            <person name="Kamiya M."/>
            <person name="Aizawa T."/>
            <person name="Hahn M.W."/>
            <person name="Ihara K."/>
            <person name="Kamo N."/>
            <person name="Demura M."/>
        </authorList>
    </citation>
    <scope>NUCLEOTIDE SEQUENCE [LARGE SCALE GENOMIC DNA]</scope>
    <source>
        <strain evidence="1 2">MWH-Dar1</strain>
    </source>
</reference>
<organism evidence="1 2">
    <name type="scientific">Candidatus Rhodoluna planktonica</name>
    <dbReference type="NCBI Taxonomy" id="535712"/>
    <lineage>
        <taxon>Bacteria</taxon>
        <taxon>Bacillati</taxon>
        <taxon>Actinomycetota</taxon>
        <taxon>Actinomycetes</taxon>
        <taxon>Micrococcales</taxon>
        <taxon>Microbacteriaceae</taxon>
        <taxon>Luna cluster</taxon>
        <taxon>Luna-1 subcluster</taxon>
        <taxon>Rhodoluna</taxon>
    </lineage>
</organism>
<protein>
    <recommendedName>
        <fullName evidence="3">Metallopeptidase family protein</fullName>
    </recommendedName>
</protein>
<dbReference type="STRING" id="535712.A4Z71_05325"/>
<evidence type="ECO:0000313" key="2">
    <source>
        <dbReference type="Proteomes" id="UP000243784"/>
    </source>
</evidence>
<dbReference type="Proteomes" id="UP000243784">
    <property type="component" value="Chromosome"/>
</dbReference>
<accession>A0A1D9DZY6</accession>
<gene>
    <name evidence="1" type="ORF">A4Z71_05325</name>
</gene>